<feature type="region of interest" description="Disordered" evidence="1">
    <location>
        <begin position="1"/>
        <end position="24"/>
    </location>
</feature>
<gene>
    <name evidence="2" type="ORF">NTEN_LOCUS4136</name>
</gene>
<feature type="non-terminal residue" evidence="2">
    <location>
        <position position="80"/>
    </location>
</feature>
<protein>
    <submittedName>
        <fullName evidence="2">Uncharacterized protein</fullName>
    </submittedName>
</protein>
<dbReference type="Proteomes" id="UP000479000">
    <property type="component" value="Unassembled WGS sequence"/>
</dbReference>
<accession>A0A6H5G7L1</accession>
<name>A0A6H5G7L1_9HEMI</name>
<organism evidence="2 3">
    <name type="scientific">Nesidiocoris tenuis</name>
    <dbReference type="NCBI Taxonomy" id="355587"/>
    <lineage>
        <taxon>Eukaryota</taxon>
        <taxon>Metazoa</taxon>
        <taxon>Ecdysozoa</taxon>
        <taxon>Arthropoda</taxon>
        <taxon>Hexapoda</taxon>
        <taxon>Insecta</taxon>
        <taxon>Pterygota</taxon>
        <taxon>Neoptera</taxon>
        <taxon>Paraneoptera</taxon>
        <taxon>Hemiptera</taxon>
        <taxon>Heteroptera</taxon>
        <taxon>Panheteroptera</taxon>
        <taxon>Cimicomorpha</taxon>
        <taxon>Miridae</taxon>
        <taxon>Dicyphina</taxon>
        <taxon>Nesidiocoris</taxon>
    </lineage>
</organism>
<evidence type="ECO:0000313" key="3">
    <source>
        <dbReference type="Proteomes" id="UP000479000"/>
    </source>
</evidence>
<keyword evidence="3" id="KW-1185">Reference proteome</keyword>
<proteinExistence type="predicted"/>
<dbReference type="AlphaFoldDB" id="A0A6H5G7L1"/>
<sequence length="80" mass="8776">MAARPLFGPAGGRNAERSGRHKSLATFGARRLVRPRGSAGDAEAAHPHRRLIEDNRTSGESIARYRLMTSTPAIGRLRQR</sequence>
<evidence type="ECO:0000256" key="1">
    <source>
        <dbReference type="SAM" id="MobiDB-lite"/>
    </source>
</evidence>
<dbReference type="EMBL" id="CADCXU010006076">
    <property type="protein sequence ID" value="CAA9997842.1"/>
    <property type="molecule type" value="Genomic_DNA"/>
</dbReference>
<reference evidence="2 3" key="1">
    <citation type="submission" date="2020-02" db="EMBL/GenBank/DDBJ databases">
        <authorList>
            <person name="Ferguson B K."/>
        </authorList>
    </citation>
    <scope>NUCLEOTIDE SEQUENCE [LARGE SCALE GENOMIC DNA]</scope>
</reference>
<evidence type="ECO:0000313" key="2">
    <source>
        <dbReference type="EMBL" id="CAA9997842.1"/>
    </source>
</evidence>